<dbReference type="GO" id="GO:0009279">
    <property type="term" value="C:cell outer membrane"/>
    <property type="evidence" value="ECO:0007669"/>
    <property type="project" value="UniProtKB-SubCell"/>
</dbReference>
<dbReference type="GO" id="GO:0015288">
    <property type="term" value="F:porin activity"/>
    <property type="evidence" value="ECO:0007669"/>
    <property type="project" value="TreeGrafter"/>
</dbReference>
<keyword evidence="3" id="KW-0812">Transmembrane</keyword>
<dbReference type="RefSeq" id="WP_111297053.1">
    <property type="nucleotide sequence ID" value="NZ_QKZV01000010.1"/>
</dbReference>
<dbReference type="PANTHER" id="PTHR30026:SF20">
    <property type="entry name" value="OUTER MEMBRANE PROTEIN TOLC"/>
    <property type="match status" value="1"/>
</dbReference>
<feature type="signal peptide" evidence="7">
    <location>
        <begin position="1"/>
        <end position="20"/>
    </location>
</feature>
<dbReference type="GO" id="GO:1990281">
    <property type="term" value="C:efflux pump complex"/>
    <property type="evidence" value="ECO:0007669"/>
    <property type="project" value="TreeGrafter"/>
</dbReference>
<dbReference type="Gene3D" id="1.20.1600.10">
    <property type="entry name" value="Outer membrane efflux proteins (OEP)"/>
    <property type="match status" value="1"/>
</dbReference>
<evidence type="ECO:0000256" key="5">
    <source>
        <dbReference type="ARBA" id="ARBA00023237"/>
    </source>
</evidence>
<keyword evidence="2" id="KW-1134">Transmembrane beta strand</keyword>
<dbReference type="GO" id="GO:0015562">
    <property type="term" value="F:efflux transmembrane transporter activity"/>
    <property type="evidence" value="ECO:0007669"/>
    <property type="project" value="InterPro"/>
</dbReference>
<evidence type="ECO:0000313" key="8">
    <source>
        <dbReference type="EMBL" id="PZX60542.1"/>
    </source>
</evidence>
<organism evidence="8 9">
    <name type="scientific">Hydrotalea sandarakina</name>
    <dbReference type="NCBI Taxonomy" id="1004304"/>
    <lineage>
        <taxon>Bacteria</taxon>
        <taxon>Pseudomonadati</taxon>
        <taxon>Bacteroidota</taxon>
        <taxon>Chitinophagia</taxon>
        <taxon>Chitinophagales</taxon>
        <taxon>Chitinophagaceae</taxon>
        <taxon>Hydrotalea</taxon>
    </lineage>
</organism>
<dbReference type="OrthoDB" id="1091220at2"/>
<comment type="caution">
    <text evidence="8">The sequence shown here is derived from an EMBL/GenBank/DDBJ whole genome shotgun (WGS) entry which is preliminary data.</text>
</comment>
<gene>
    <name evidence="8" type="ORF">LX80_02561</name>
</gene>
<dbReference type="InterPro" id="IPR051906">
    <property type="entry name" value="TolC-like"/>
</dbReference>
<feature type="chain" id="PRO_5015973911" evidence="7">
    <location>
        <begin position="21"/>
        <end position="413"/>
    </location>
</feature>
<dbReference type="SUPFAM" id="SSF56954">
    <property type="entry name" value="Outer membrane efflux proteins (OEP)"/>
    <property type="match status" value="1"/>
</dbReference>
<proteinExistence type="predicted"/>
<protein>
    <submittedName>
        <fullName evidence="8">Outer membrane protein TolC</fullName>
    </submittedName>
</protein>
<dbReference type="AlphaFoldDB" id="A0A2W7TBF7"/>
<evidence type="ECO:0000256" key="4">
    <source>
        <dbReference type="ARBA" id="ARBA00023136"/>
    </source>
</evidence>
<evidence type="ECO:0000256" key="1">
    <source>
        <dbReference type="ARBA" id="ARBA00004442"/>
    </source>
</evidence>
<comment type="subcellular location">
    <subcellularLocation>
        <location evidence="1">Cell outer membrane</location>
    </subcellularLocation>
</comment>
<keyword evidence="5" id="KW-0998">Cell outer membrane</keyword>
<accession>A0A2W7TBF7</accession>
<sequence>MKKIVFLLFLFATQLNTLFAQQKNLDFFVQSAIQNSPLLKDYQNQQLSNLIDSLRIHALYKPQINAVSVNTYAPSYQGWGYDGAITNGANFGQQITFNQLLIGKANMNNQQQAIQLLNQSLQVAGKITEQDITKAITAQYITAYGTQQQIQFNQELVNLLKKEQVILTKLTESGIYKQTDYLSFLVTIQQQDLLVHQLQLQFKNDYGVLNYLCGLTDTSGVVLENPNIHLVVTPEIEQTVFYQNFFLDSLKLKNSDAQIDFSYRPKVSLYADAGYLSSFSYQAYKNFGNSFGLSVVWPIYDGKQRKMKHDKIAIAEQTRQQYRNYFKSQFQQQIALLTQQLHSVEQLIQEYNTQIKYSQTLIEANRKLLQTGDVIMPTYILAISNYLNAKNLITQNTISKMQIINQINYWNRN</sequence>
<keyword evidence="7" id="KW-0732">Signal</keyword>
<reference evidence="8 9" key="1">
    <citation type="submission" date="2018-06" db="EMBL/GenBank/DDBJ databases">
        <title>Genomic Encyclopedia of Archaeal and Bacterial Type Strains, Phase II (KMG-II): from individual species to whole genera.</title>
        <authorList>
            <person name="Goeker M."/>
        </authorList>
    </citation>
    <scope>NUCLEOTIDE SEQUENCE [LARGE SCALE GENOMIC DNA]</scope>
    <source>
        <strain evidence="8 9">DSM 23241</strain>
    </source>
</reference>
<dbReference type="Proteomes" id="UP000249720">
    <property type="component" value="Unassembled WGS sequence"/>
</dbReference>
<evidence type="ECO:0000256" key="6">
    <source>
        <dbReference type="SAM" id="Coils"/>
    </source>
</evidence>
<keyword evidence="9" id="KW-1185">Reference proteome</keyword>
<dbReference type="PANTHER" id="PTHR30026">
    <property type="entry name" value="OUTER MEMBRANE PROTEIN TOLC"/>
    <property type="match status" value="1"/>
</dbReference>
<evidence type="ECO:0000256" key="2">
    <source>
        <dbReference type="ARBA" id="ARBA00022452"/>
    </source>
</evidence>
<keyword evidence="6" id="KW-0175">Coiled coil</keyword>
<feature type="coiled-coil region" evidence="6">
    <location>
        <begin position="327"/>
        <end position="354"/>
    </location>
</feature>
<dbReference type="EMBL" id="QKZV01000010">
    <property type="protein sequence ID" value="PZX60542.1"/>
    <property type="molecule type" value="Genomic_DNA"/>
</dbReference>
<name>A0A2W7TBF7_9BACT</name>
<evidence type="ECO:0000256" key="7">
    <source>
        <dbReference type="SAM" id="SignalP"/>
    </source>
</evidence>
<evidence type="ECO:0000256" key="3">
    <source>
        <dbReference type="ARBA" id="ARBA00022692"/>
    </source>
</evidence>
<keyword evidence="4" id="KW-0472">Membrane</keyword>
<evidence type="ECO:0000313" key="9">
    <source>
        <dbReference type="Proteomes" id="UP000249720"/>
    </source>
</evidence>